<gene>
    <name evidence="1" type="ORF">DXN04_15925</name>
</gene>
<organism evidence="1 2">
    <name type="scientific">Chitinophaga silvisoli</name>
    <dbReference type="NCBI Taxonomy" id="2291814"/>
    <lineage>
        <taxon>Bacteria</taxon>
        <taxon>Pseudomonadati</taxon>
        <taxon>Bacteroidota</taxon>
        <taxon>Chitinophagia</taxon>
        <taxon>Chitinophagales</taxon>
        <taxon>Chitinophagaceae</taxon>
        <taxon>Chitinophaga</taxon>
    </lineage>
</organism>
<reference evidence="1 2" key="1">
    <citation type="submission" date="2018-08" db="EMBL/GenBank/DDBJ databases">
        <title>Chitinophaga sp. K20C18050901, a novel bacterium isolated from forest soil.</title>
        <authorList>
            <person name="Wang C."/>
        </authorList>
    </citation>
    <scope>NUCLEOTIDE SEQUENCE [LARGE SCALE GENOMIC DNA]</scope>
    <source>
        <strain evidence="1 2">K20C18050901</strain>
    </source>
</reference>
<dbReference type="OrthoDB" id="679570at2"/>
<accession>A0A3E1NZU8</accession>
<evidence type="ECO:0000313" key="1">
    <source>
        <dbReference type="EMBL" id="RFM33449.1"/>
    </source>
</evidence>
<keyword evidence="2" id="KW-1185">Reference proteome</keyword>
<evidence type="ECO:0000313" key="2">
    <source>
        <dbReference type="Proteomes" id="UP000261174"/>
    </source>
</evidence>
<name>A0A3E1NZU8_9BACT</name>
<dbReference type="EMBL" id="QTJV01000006">
    <property type="protein sequence ID" value="RFM33449.1"/>
    <property type="molecule type" value="Genomic_DNA"/>
</dbReference>
<sequence>MEDYVIIVNRIEELQLTQDRTELELILDRAKRTIVGGQDVILVRQNRNGQQEKFQTISSEQDFEEYRKQVLRFL</sequence>
<comment type="caution">
    <text evidence="1">The sequence shown here is derived from an EMBL/GenBank/DDBJ whole genome shotgun (WGS) entry which is preliminary data.</text>
</comment>
<dbReference type="RefSeq" id="WP_116854373.1">
    <property type="nucleotide sequence ID" value="NZ_QTJV01000006.1"/>
</dbReference>
<dbReference type="Proteomes" id="UP000261174">
    <property type="component" value="Unassembled WGS sequence"/>
</dbReference>
<proteinExistence type="predicted"/>
<protein>
    <submittedName>
        <fullName evidence="1">Uncharacterized protein</fullName>
    </submittedName>
</protein>
<dbReference type="AlphaFoldDB" id="A0A3E1NZU8"/>